<dbReference type="Proteomes" id="UP000296049">
    <property type="component" value="Unassembled WGS sequence"/>
</dbReference>
<keyword evidence="3" id="KW-1185">Reference proteome</keyword>
<dbReference type="EMBL" id="KB742716">
    <property type="protein sequence ID" value="EOB05093.1"/>
    <property type="molecule type" value="Genomic_DNA"/>
</dbReference>
<sequence>MLRVRRSPRASPRRPSPCASSGCAPGQRCSCAWARIGTGGAPSGGHDAFFAFAAPLSVAHCAIRLPCAQPCP</sequence>
<feature type="compositionally biased region" description="Basic residues" evidence="1">
    <location>
        <begin position="1"/>
        <end position="12"/>
    </location>
</feature>
<evidence type="ECO:0000313" key="2">
    <source>
        <dbReference type="EMBL" id="EOB05093.1"/>
    </source>
</evidence>
<organism evidence="2 3">
    <name type="scientific">Anas platyrhynchos</name>
    <name type="common">Mallard</name>
    <name type="synonym">Anas boschas</name>
    <dbReference type="NCBI Taxonomy" id="8839"/>
    <lineage>
        <taxon>Eukaryota</taxon>
        <taxon>Metazoa</taxon>
        <taxon>Chordata</taxon>
        <taxon>Craniata</taxon>
        <taxon>Vertebrata</taxon>
        <taxon>Euteleostomi</taxon>
        <taxon>Archelosauria</taxon>
        <taxon>Archosauria</taxon>
        <taxon>Dinosauria</taxon>
        <taxon>Saurischia</taxon>
        <taxon>Theropoda</taxon>
        <taxon>Coelurosauria</taxon>
        <taxon>Aves</taxon>
        <taxon>Neognathae</taxon>
        <taxon>Galloanserae</taxon>
        <taxon>Anseriformes</taxon>
        <taxon>Anatidae</taxon>
        <taxon>Anatinae</taxon>
        <taxon>Anas</taxon>
    </lineage>
</organism>
<evidence type="ECO:0000256" key="1">
    <source>
        <dbReference type="SAM" id="MobiDB-lite"/>
    </source>
</evidence>
<gene>
    <name evidence="2" type="ORF">Anapl_10230</name>
</gene>
<name>R0LX66_ANAPL</name>
<feature type="region of interest" description="Disordered" evidence="1">
    <location>
        <begin position="1"/>
        <end position="25"/>
    </location>
</feature>
<protein>
    <submittedName>
        <fullName evidence="2">Uncharacterized protein</fullName>
    </submittedName>
</protein>
<dbReference type="AlphaFoldDB" id="R0LX66"/>
<reference evidence="3" key="1">
    <citation type="journal article" date="2013" name="Nat. Genet.">
        <title>The duck genome and transcriptome provide insight into an avian influenza virus reservoir species.</title>
        <authorList>
            <person name="Huang Y."/>
            <person name="Li Y."/>
            <person name="Burt D.W."/>
            <person name="Chen H."/>
            <person name="Zhang Y."/>
            <person name="Qian W."/>
            <person name="Kim H."/>
            <person name="Gan S."/>
            <person name="Zhao Y."/>
            <person name="Li J."/>
            <person name="Yi K."/>
            <person name="Feng H."/>
            <person name="Zhu P."/>
            <person name="Li B."/>
            <person name="Liu Q."/>
            <person name="Fairley S."/>
            <person name="Magor K.E."/>
            <person name="Du Z."/>
            <person name="Hu X."/>
            <person name="Goodman L."/>
            <person name="Tafer H."/>
            <person name="Vignal A."/>
            <person name="Lee T."/>
            <person name="Kim K.W."/>
            <person name="Sheng Z."/>
            <person name="An Y."/>
            <person name="Searle S."/>
            <person name="Herrero J."/>
            <person name="Groenen M.A."/>
            <person name="Crooijmans R.P."/>
            <person name="Faraut T."/>
            <person name="Cai Q."/>
            <person name="Webster R.G."/>
            <person name="Aldridge J.R."/>
            <person name="Warren W.C."/>
            <person name="Bartschat S."/>
            <person name="Kehr S."/>
            <person name="Marz M."/>
            <person name="Stadler P.F."/>
            <person name="Smith J."/>
            <person name="Kraus R.H."/>
            <person name="Zhao Y."/>
            <person name="Ren L."/>
            <person name="Fei J."/>
            <person name="Morisson M."/>
            <person name="Kaiser P."/>
            <person name="Griffin D.K."/>
            <person name="Rao M."/>
            <person name="Pitel F."/>
            <person name="Wang J."/>
            <person name="Li N."/>
        </authorList>
    </citation>
    <scope>NUCLEOTIDE SEQUENCE [LARGE SCALE GENOMIC DNA]</scope>
</reference>
<proteinExistence type="predicted"/>
<evidence type="ECO:0000313" key="3">
    <source>
        <dbReference type="Proteomes" id="UP000296049"/>
    </source>
</evidence>
<accession>R0LX66</accession>